<evidence type="ECO:0000313" key="5">
    <source>
        <dbReference type="Proteomes" id="UP000429607"/>
    </source>
</evidence>
<feature type="chain" id="PRO_5036380165" evidence="2">
    <location>
        <begin position="27"/>
        <end position="835"/>
    </location>
</feature>
<comment type="caution">
    <text evidence="4">The sequence shown here is derived from an EMBL/GenBank/DDBJ whole genome shotgun (WGS) entry which is preliminary data.</text>
</comment>
<evidence type="ECO:0000256" key="2">
    <source>
        <dbReference type="SAM" id="SignalP"/>
    </source>
</evidence>
<accession>A0A6A3MVT4</accession>
<sequence length="835" mass="90428">MGTRARRTTLMRRLAVLTLLAASVFASTQAAQQSLEMISKLRGFSRSTFAQQQAGRFNSNDNDAKALVSYRRLATSTTEADASTKANAVGASVRKAIKQLRGGTDKFYQDLITAVRIKLCENDIAKNKVRFVDCSADNAYKDDNGDPVRLPISTLTDDETVQAYKTKKCEVKPNCYWAPIVDGDTARAKVYADPDSTMDSSAADAKFKEWATGVLGFVIPGIVLGVLSLLTMVFFLICRCCCNRCGGRYPREEGYTCMQKFLPLLFFLLFAIGVIVVSAAAFLYRGTMLTAVDDLFNATSGTLQNGSDWIVTIRDPLQDIGNTVTGSADKISKQLAGTDFIDNGLNDITSQLDTLGQDYSTSPVFPDDCVEPNCFACSACSEIGTQSTKASKQMKDNARPGIDQLSTVKSDLNTELVDISDTVQSAVDTQVATANDLIATVGKTQGDVDDYDTKFQSYRDQLGYAIMGLFALALVVVAIGLIGILLGLTPLKVLANLMNIAYFLGFIALFLTFIISSIVLAIGVVLGDACEVTMIFSANWTVPLGDSAKAVDACFQNESLLDVFNLSSKLNFARGGIEFPDLDMTSMFDFSDLDTLSDNANSINANSFDIDVGAVLLLVNSYAKQTTTNCNLDDTYKIENIKQPWVDNGDAPSSDAVTYITTRYAGDNGNCAGTDADHGQSFTCSKADPCTFSAFMGEEFAKLVAMVDATAAVDAYVTTLKSRVAAIKTSTNTFEDDTKGFNDNINGIKADLNGNLIKYVKDFEDAMYCTFIADGFWTIYNALCGDLMPSITMIALMLFLCGVFLIPVNVCLIIGVKRLKAHGNGHIMDTEMKFK</sequence>
<dbReference type="AlphaFoldDB" id="A0A6A3MVT4"/>
<evidence type="ECO:0000313" key="3">
    <source>
        <dbReference type="EMBL" id="KAE9031807.1"/>
    </source>
</evidence>
<evidence type="ECO:0000313" key="6">
    <source>
        <dbReference type="Proteomes" id="UP000435112"/>
    </source>
</evidence>
<dbReference type="Proteomes" id="UP000429607">
    <property type="component" value="Unassembled WGS sequence"/>
</dbReference>
<dbReference type="PANTHER" id="PTHR31414:SF18">
    <property type="entry name" value="TRANSMEMBRANE PROTEIN-RELATED"/>
    <property type="match status" value="1"/>
</dbReference>
<dbReference type="GO" id="GO:0016020">
    <property type="term" value="C:membrane"/>
    <property type="evidence" value="ECO:0007669"/>
    <property type="project" value="TreeGrafter"/>
</dbReference>
<feature type="transmembrane region" description="Helical" evidence="1">
    <location>
        <begin position="500"/>
        <end position="526"/>
    </location>
</feature>
<dbReference type="PANTHER" id="PTHR31414">
    <property type="entry name" value="TRANSMEMBRANE PROTEIN DDB_G0292058"/>
    <property type="match status" value="1"/>
</dbReference>
<dbReference type="InterPro" id="IPR040283">
    <property type="entry name" value="DDB_G0292058-like"/>
</dbReference>
<dbReference type="Proteomes" id="UP000435112">
    <property type="component" value="Unassembled WGS sequence"/>
</dbReference>
<feature type="signal peptide" evidence="2">
    <location>
        <begin position="1"/>
        <end position="26"/>
    </location>
</feature>
<evidence type="ECO:0000313" key="4">
    <source>
        <dbReference type="EMBL" id="KAE9035498.1"/>
    </source>
</evidence>
<protein>
    <submittedName>
        <fullName evidence="4">Uncharacterized protein</fullName>
    </submittedName>
</protein>
<feature type="transmembrane region" description="Helical" evidence="1">
    <location>
        <begin position="462"/>
        <end position="488"/>
    </location>
</feature>
<gene>
    <name evidence="4" type="ORF">PR001_g9275</name>
    <name evidence="3" type="ORF">PR002_g9502</name>
</gene>
<keyword evidence="1" id="KW-1133">Transmembrane helix</keyword>
<proteinExistence type="predicted"/>
<keyword evidence="2" id="KW-0732">Signal</keyword>
<dbReference type="OrthoDB" id="193965at2759"/>
<evidence type="ECO:0000256" key="1">
    <source>
        <dbReference type="SAM" id="Phobius"/>
    </source>
</evidence>
<organism evidence="4 5">
    <name type="scientific">Phytophthora rubi</name>
    <dbReference type="NCBI Taxonomy" id="129364"/>
    <lineage>
        <taxon>Eukaryota</taxon>
        <taxon>Sar</taxon>
        <taxon>Stramenopiles</taxon>
        <taxon>Oomycota</taxon>
        <taxon>Peronosporomycetes</taxon>
        <taxon>Peronosporales</taxon>
        <taxon>Peronosporaceae</taxon>
        <taxon>Phytophthora</taxon>
    </lineage>
</organism>
<keyword evidence="1" id="KW-0812">Transmembrane</keyword>
<feature type="transmembrane region" description="Helical" evidence="1">
    <location>
        <begin position="210"/>
        <end position="240"/>
    </location>
</feature>
<reference evidence="5 6" key="1">
    <citation type="submission" date="2018-09" db="EMBL/GenBank/DDBJ databases">
        <title>Genomic investigation of the strawberry pathogen Phytophthora fragariae indicates pathogenicity is determined by transcriptional variation in three key races.</title>
        <authorList>
            <person name="Adams T.M."/>
            <person name="Armitage A.D."/>
            <person name="Sobczyk M.K."/>
            <person name="Bates H.J."/>
            <person name="Dunwell J.M."/>
            <person name="Nellist C.F."/>
            <person name="Harrison R.J."/>
        </authorList>
    </citation>
    <scope>NUCLEOTIDE SEQUENCE [LARGE SCALE GENOMIC DNA]</scope>
    <source>
        <strain evidence="4 5">SCRP249</strain>
        <strain evidence="3 6">SCRP324</strain>
    </source>
</reference>
<feature type="transmembrane region" description="Helical" evidence="1">
    <location>
        <begin position="793"/>
        <end position="816"/>
    </location>
</feature>
<dbReference type="EMBL" id="QXFV01000509">
    <property type="protein sequence ID" value="KAE9035498.1"/>
    <property type="molecule type" value="Genomic_DNA"/>
</dbReference>
<keyword evidence="1" id="KW-0472">Membrane</keyword>
<name>A0A6A3MVT4_9STRA</name>
<dbReference type="EMBL" id="QXFU01000510">
    <property type="protein sequence ID" value="KAE9031807.1"/>
    <property type="molecule type" value="Genomic_DNA"/>
</dbReference>
<feature type="transmembrane region" description="Helical" evidence="1">
    <location>
        <begin position="261"/>
        <end position="284"/>
    </location>
</feature>